<evidence type="ECO:0000256" key="1">
    <source>
        <dbReference type="PROSITE-ProRule" id="PRU00042"/>
    </source>
</evidence>
<proteinExistence type="predicted"/>
<keyword evidence="4" id="KW-1185">Reference proteome</keyword>
<dbReference type="STRING" id="62062.ENSHHUP00000065555"/>
<dbReference type="GeneTree" id="ENSGT00970000198271"/>
<dbReference type="PROSITE" id="PS50157">
    <property type="entry name" value="ZINC_FINGER_C2H2_2"/>
    <property type="match status" value="1"/>
</dbReference>
<accession>A0A4W5PVB3</accession>
<reference evidence="3" key="2">
    <citation type="submission" date="2025-08" db="UniProtKB">
        <authorList>
            <consortium name="Ensembl"/>
        </authorList>
    </citation>
    <scope>IDENTIFICATION</scope>
</reference>
<dbReference type="GO" id="GO:0008270">
    <property type="term" value="F:zinc ion binding"/>
    <property type="evidence" value="ECO:0007669"/>
    <property type="project" value="UniProtKB-KW"/>
</dbReference>
<keyword evidence="1" id="KW-0862">Zinc</keyword>
<dbReference type="PROSITE" id="PS00028">
    <property type="entry name" value="ZINC_FINGER_C2H2_1"/>
    <property type="match status" value="1"/>
</dbReference>
<keyword evidence="1" id="KW-0863">Zinc-finger</keyword>
<name>A0A4W5PVB3_9TELE</name>
<evidence type="ECO:0000259" key="2">
    <source>
        <dbReference type="PROSITE" id="PS50157"/>
    </source>
</evidence>
<organism evidence="3 4">
    <name type="scientific">Hucho hucho</name>
    <name type="common">huchen</name>
    <dbReference type="NCBI Taxonomy" id="62062"/>
    <lineage>
        <taxon>Eukaryota</taxon>
        <taxon>Metazoa</taxon>
        <taxon>Chordata</taxon>
        <taxon>Craniata</taxon>
        <taxon>Vertebrata</taxon>
        <taxon>Euteleostomi</taxon>
        <taxon>Actinopterygii</taxon>
        <taxon>Neopterygii</taxon>
        <taxon>Teleostei</taxon>
        <taxon>Protacanthopterygii</taxon>
        <taxon>Salmoniformes</taxon>
        <taxon>Salmonidae</taxon>
        <taxon>Salmoninae</taxon>
        <taxon>Hucho</taxon>
    </lineage>
</organism>
<reference evidence="4" key="1">
    <citation type="submission" date="2018-06" db="EMBL/GenBank/DDBJ databases">
        <title>Genome assembly of Danube salmon.</title>
        <authorList>
            <person name="Macqueen D.J."/>
            <person name="Gundappa M.K."/>
        </authorList>
    </citation>
    <scope>NUCLEOTIDE SEQUENCE [LARGE SCALE GENOMIC DNA]</scope>
</reference>
<dbReference type="AlphaFoldDB" id="A0A4W5PVB3"/>
<evidence type="ECO:0000313" key="4">
    <source>
        <dbReference type="Proteomes" id="UP000314982"/>
    </source>
</evidence>
<dbReference type="Ensembl" id="ENSHHUT00000067775.1">
    <property type="protein sequence ID" value="ENSHHUP00000065555.1"/>
    <property type="gene ID" value="ENSHHUG00000038710.1"/>
</dbReference>
<keyword evidence="1" id="KW-0479">Metal-binding</keyword>
<protein>
    <recommendedName>
        <fullName evidence="2">C2H2-type domain-containing protein</fullName>
    </recommendedName>
</protein>
<dbReference type="InterPro" id="IPR036236">
    <property type="entry name" value="Znf_C2H2_sf"/>
</dbReference>
<dbReference type="Proteomes" id="UP000314982">
    <property type="component" value="Unassembled WGS sequence"/>
</dbReference>
<feature type="domain" description="C2H2-type" evidence="2">
    <location>
        <begin position="18"/>
        <end position="45"/>
    </location>
</feature>
<evidence type="ECO:0000313" key="3">
    <source>
        <dbReference type="Ensembl" id="ENSHHUP00000065555.1"/>
    </source>
</evidence>
<sequence>PVGCDVIAFVCAADSFRYSCDICGKKYKYYSCFQEHRDLHAVDDPYEQVVLGPVEDIKEEPPVEPFQKMGPSKAALHAGLLLLGRFGFCYWAHHTV</sequence>
<reference evidence="3" key="3">
    <citation type="submission" date="2025-09" db="UniProtKB">
        <authorList>
            <consortium name="Ensembl"/>
        </authorList>
    </citation>
    <scope>IDENTIFICATION</scope>
</reference>
<dbReference type="InterPro" id="IPR013087">
    <property type="entry name" value="Znf_C2H2_type"/>
</dbReference>
<dbReference type="SUPFAM" id="SSF57667">
    <property type="entry name" value="beta-beta-alpha zinc fingers"/>
    <property type="match status" value="1"/>
</dbReference>